<keyword evidence="3 12" id="KW-0136">Cellulose degradation</keyword>
<evidence type="ECO:0000256" key="6">
    <source>
        <dbReference type="ARBA" id="ARBA00023295"/>
    </source>
</evidence>
<organism evidence="13 14">
    <name type="scientific">Nocardia stercoris</name>
    <dbReference type="NCBI Taxonomy" id="2483361"/>
    <lineage>
        <taxon>Bacteria</taxon>
        <taxon>Bacillati</taxon>
        <taxon>Actinomycetota</taxon>
        <taxon>Actinomycetes</taxon>
        <taxon>Mycobacteriales</taxon>
        <taxon>Nocardiaceae</taxon>
        <taxon>Nocardia</taxon>
    </lineage>
</organism>
<feature type="active site" description="Proton donor" evidence="8 11">
    <location>
        <position position="140"/>
    </location>
</feature>
<feature type="active site" evidence="10">
    <location>
        <position position="102"/>
    </location>
</feature>
<evidence type="ECO:0000256" key="5">
    <source>
        <dbReference type="ARBA" id="ARBA00023277"/>
    </source>
</evidence>
<keyword evidence="7 12" id="KW-0624">Polysaccharide degradation</keyword>
<feature type="binding site" evidence="9">
    <location>
        <position position="288"/>
    </location>
    <ligand>
        <name>substrate</name>
    </ligand>
</feature>
<keyword evidence="5 12" id="KW-0119">Carbohydrate metabolism</keyword>
<feature type="binding site" evidence="9">
    <location>
        <position position="256"/>
    </location>
    <ligand>
        <name>substrate</name>
    </ligand>
</feature>
<evidence type="ECO:0000313" key="13">
    <source>
        <dbReference type="EMBL" id="RMI31759.1"/>
    </source>
</evidence>
<dbReference type="InterPro" id="IPR036434">
    <property type="entry name" value="Beta_cellobiohydrolase_sf"/>
</dbReference>
<keyword evidence="6 12" id="KW-0326">Glycosidase</keyword>
<dbReference type="Proteomes" id="UP000279275">
    <property type="component" value="Unassembled WGS sequence"/>
</dbReference>
<feature type="binding site" evidence="9">
    <location>
        <position position="64"/>
    </location>
    <ligand>
        <name>substrate</name>
    </ligand>
</feature>
<feature type="signal peptide" evidence="12">
    <location>
        <begin position="1"/>
        <end position="20"/>
    </location>
</feature>
<evidence type="ECO:0000256" key="4">
    <source>
        <dbReference type="ARBA" id="ARBA00023157"/>
    </source>
</evidence>
<dbReference type="PROSITE" id="PS00656">
    <property type="entry name" value="GLYCOSYL_HYDROL_F6_2"/>
    <property type="match status" value="1"/>
</dbReference>
<evidence type="ECO:0000256" key="2">
    <source>
        <dbReference type="ARBA" id="ARBA00022801"/>
    </source>
</evidence>
<dbReference type="GO" id="GO:0004553">
    <property type="term" value="F:hydrolase activity, hydrolyzing O-glycosyl compounds"/>
    <property type="evidence" value="ECO:0007669"/>
    <property type="project" value="InterPro"/>
</dbReference>
<dbReference type="SUPFAM" id="SSF51989">
    <property type="entry name" value="Glycosyl hydrolases family 6, cellulases"/>
    <property type="match status" value="1"/>
</dbReference>
<evidence type="ECO:0000256" key="3">
    <source>
        <dbReference type="ARBA" id="ARBA00023001"/>
    </source>
</evidence>
<dbReference type="PRINTS" id="PR00733">
    <property type="entry name" value="GLHYDRLASE6"/>
</dbReference>
<evidence type="ECO:0000256" key="12">
    <source>
        <dbReference type="RuleBase" id="RU361186"/>
    </source>
</evidence>
<dbReference type="RefSeq" id="WP_122188893.1">
    <property type="nucleotide sequence ID" value="NZ_RFFH01000006.1"/>
</dbReference>
<evidence type="ECO:0000256" key="9">
    <source>
        <dbReference type="PIRSR" id="PIRSR001100-2"/>
    </source>
</evidence>
<evidence type="ECO:0000256" key="7">
    <source>
        <dbReference type="ARBA" id="ARBA00023326"/>
    </source>
</evidence>
<sequence>MNRWLRRTALLLGSALLVTAGDVRPDTDPFAGQQLYRDPVSPAVVAARQDSRLAPIAAQPAARWFDYAEPDSSRPRVDTYVTAAAAANALPVLVIYGVPHRDCGQFSAGGAPTAAAYRAWVAAVAAAIGSRRAVVVVEPDALANTGCLAPELVNERLDLLRYAVDALSAPRITVYVDGGNAHWLPAAELARRLRAVDVGRARGFSVNVANFYRTDDSRAYGDTVARLLSSPAHDVHYVVDTSRNGAGPPPDGPQSWCNPADRRIGARPGPVRGAAYADALLWVKPPGESDGACGRGEPAAGQWWPDYALSLVGAR</sequence>
<keyword evidence="14" id="KW-1185">Reference proteome</keyword>
<feature type="binding site" evidence="9">
    <location>
        <position position="210"/>
    </location>
    <ligand>
        <name>substrate</name>
    </ligand>
</feature>
<evidence type="ECO:0000256" key="1">
    <source>
        <dbReference type="ARBA" id="ARBA00022729"/>
    </source>
</evidence>
<proteinExistence type="inferred from homology"/>
<dbReference type="AlphaFoldDB" id="A0A3M2L207"/>
<evidence type="ECO:0000256" key="10">
    <source>
        <dbReference type="PROSITE-ProRule" id="PRU10056"/>
    </source>
</evidence>
<reference evidence="13 14" key="1">
    <citation type="submission" date="2018-10" db="EMBL/GenBank/DDBJ databases">
        <title>Isolation from cow dung.</title>
        <authorList>
            <person name="Ling L."/>
        </authorList>
    </citation>
    <scope>NUCLEOTIDE SEQUENCE [LARGE SCALE GENOMIC DNA]</scope>
    <source>
        <strain evidence="13 14">NEAU-LL90</strain>
    </source>
</reference>
<protein>
    <recommendedName>
        <fullName evidence="12">Glucanase</fullName>
        <ecNumber evidence="12">3.2.1.-</ecNumber>
    </recommendedName>
</protein>
<keyword evidence="4" id="KW-1015">Disulfide bond</keyword>
<keyword evidence="1 12" id="KW-0732">Signal</keyword>
<dbReference type="EMBL" id="RFFH01000006">
    <property type="protein sequence ID" value="RMI31759.1"/>
    <property type="molecule type" value="Genomic_DNA"/>
</dbReference>
<dbReference type="Pfam" id="PF01341">
    <property type="entry name" value="Glyco_hydro_6"/>
    <property type="match status" value="1"/>
</dbReference>
<accession>A0A3M2L207</accession>
<dbReference type="PANTHER" id="PTHR34876">
    <property type="match status" value="1"/>
</dbReference>
<feature type="chain" id="PRO_5039757747" description="Glucanase" evidence="12">
    <location>
        <begin position="21"/>
        <end position="315"/>
    </location>
</feature>
<gene>
    <name evidence="13" type="ORF">EBN03_16325</name>
</gene>
<dbReference type="EC" id="3.2.1.-" evidence="12"/>
<dbReference type="GO" id="GO:0030245">
    <property type="term" value="P:cellulose catabolic process"/>
    <property type="evidence" value="ECO:0007669"/>
    <property type="project" value="UniProtKB-KW"/>
</dbReference>
<dbReference type="InterPro" id="IPR016288">
    <property type="entry name" value="Beta_cellobiohydrolase"/>
</dbReference>
<comment type="similarity">
    <text evidence="12">Belongs to the glycosyl hydrolase family 6.</text>
</comment>
<comment type="caution">
    <text evidence="13">The sequence shown here is derived from an EMBL/GenBank/DDBJ whole genome shotgun (WGS) entry which is preliminary data.</text>
</comment>
<evidence type="ECO:0000256" key="11">
    <source>
        <dbReference type="PROSITE-ProRule" id="PRU10057"/>
    </source>
</evidence>
<feature type="binding site" evidence="9">
    <location>
        <position position="284"/>
    </location>
    <ligand>
        <name>substrate</name>
    </ligand>
</feature>
<feature type="binding site" evidence="9">
    <location>
        <position position="183"/>
    </location>
    <ligand>
        <name>substrate</name>
    </ligand>
</feature>
<evidence type="ECO:0000256" key="8">
    <source>
        <dbReference type="PIRSR" id="PIRSR001100-1"/>
    </source>
</evidence>
<feature type="active site" description="Proton acceptor" evidence="8">
    <location>
        <position position="290"/>
    </location>
</feature>
<name>A0A3M2L207_9NOCA</name>
<dbReference type="Gene3D" id="3.20.20.40">
    <property type="entry name" value="1, 4-beta cellobiohydrolase"/>
    <property type="match status" value="1"/>
</dbReference>
<feature type="binding site" evidence="9">
    <location>
        <position position="66"/>
    </location>
    <ligand>
        <name>substrate</name>
    </ligand>
</feature>
<dbReference type="InterPro" id="IPR001524">
    <property type="entry name" value="Glyco_hydro_6_CS"/>
</dbReference>
<dbReference type="PROSITE" id="PS00655">
    <property type="entry name" value="GLYCOSYL_HYDROL_F6_1"/>
    <property type="match status" value="1"/>
</dbReference>
<dbReference type="PANTHER" id="PTHR34876:SF4">
    <property type="entry name" value="1,4-BETA-D-GLUCAN CELLOBIOHYDROLASE C-RELATED"/>
    <property type="match status" value="1"/>
</dbReference>
<dbReference type="PIRSF" id="PIRSF001100">
    <property type="entry name" value="Beta_cellobiohydrolase"/>
    <property type="match status" value="1"/>
</dbReference>
<dbReference type="OrthoDB" id="309899at2"/>
<evidence type="ECO:0000313" key="14">
    <source>
        <dbReference type="Proteomes" id="UP000279275"/>
    </source>
</evidence>
<keyword evidence="2 12" id="KW-0378">Hydrolase</keyword>